<evidence type="ECO:0000313" key="1">
    <source>
        <dbReference type="EMBL" id="MFC5864872.1"/>
    </source>
</evidence>
<name>A0ABW1EM83_9BACT</name>
<sequence length="179" mass="20018">MPINENTTWSDVGNISTGGDAHVKDAFKNGIAKKVLLSPTFKMYKFNEFRTLSAPNSNWVSPWWSPYEPYEWDGGWQQRKSLASHLKVSMREFGRVTSAIKENWNSLSYLLVVEVRNSMYGYFGGFAQMARIDAGQASKRNTGIEAKGSTKNLPGGGTQFYIPNLTTDDVTLVSVEMLS</sequence>
<accession>A0ABW1EM83</accession>
<evidence type="ECO:0000313" key="2">
    <source>
        <dbReference type="Proteomes" id="UP001596091"/>
    </source>
</evidence>
<gene>
    <name evidence="1" type="ORF">ACFPT7_21370</name>
</gene>
<comment type="caution">
    <text evidence="1">The sequence shown here is derived from an EMBL/GenBank/DDBJ whole genome shotgun (WGS) entry which is preliminary data.</text>
</comment>
<dbReference type="RefSeq" id="WP_263332394.1">
    <property type="nucleotide sequence ID" value="NZ_JAGSYH010000001.1"/>
</dbReference>
<dbReference type="Proteomes" id="UP001596091">
    <property type="component" value="Unassembled WGS sequence"/>
</dbReference>
<organism evidence="1 2">
    <name type="scientific">Acidicapsa dinghuensis</name>
    <dbReference type="NCBI Taxonomy" id="2218256"/>
    <lineage>
        <taxon>Bacteria</taxon>
        <taxon>Pseudomonadati</taxon>
        <taxon>Acidobacteriota</taxon>
        <taxon>Terriglobia</taxon>
        <taxon>Terriglobales</taxon>
        <taxon>Acidobacteriaceae</taxon>
        <taxon>Acidicapsa</taxon>
    </lineage>
</organism>
<proteinExistence type="predicted"/>
<keyword evidence="2" id="KW-1185">Reference proteome</keyword>
<protein>
    <submittedName>
        <fullName evidence="1">Uncharacterized protein</fullName>
    </submittedName>
</protein>
<dbReference type="EMBL" id="JBHSPH010000010">
    <property type="protein sequence ID" value="MFC5864872.1"/>
    <property type="molecule type" value="Genomic_DNA"/>
</dbReference>
<reference evidence="2" key="1">
    <citation type="journal article" date="2019" name="Int. J. Syst. Evol. Microbiol.">
        <title>The Global Catalogue of Microorganisms (GCM) 10K type strain sequencing project: providing services to taxonomists for standard genome sequencing and annotation.</title>
        <authorList>
            <consortium name="The Broad Institute Genomics Platform"/>
            <consortium name="The Broad Institute Genome Sequencing Center for Infectious Disease"/>
            <person name="Wu L."/>
            <person name="Ma J."/>
        </authorList>
    </citation>
    <scope>NUCLEOTIDE SEQUENCE [LARGE SCALE GENOMIC DNA]</scope>
    <source>
        <strain evidence="2">JCM 4087</strain>
    </source>
</reference>